<gene>
    <name evidence="2" type="ORF">Scep_005453</name>
</gene>
<evidence type="ECO:0000313" key="3">
    <source>
        <dbReference type="Proteomes" id="UP001419268"/>
    </source>
</evidence>
<keyword evidence="3" id="KW-1185">Reference proteome</keyword>
<reference evidence="2 3" key="1">
    <citation type="submission" date="2024-01" db="EMBL/GenBank/DDBJ databases">
        <title>Genome assemblies of Stephania.</title>
        <authorList>
            <person name="Yang L."/>
        </authorList>
    </citation>
    <scope>NUCLEOTIDE SEQUENCE [LARGE SCALE GENOMIC DNA]</scope>
    <source>
        <strain evidence="2">JXDWG</strain>
        <tissue evidence="2">Leaf</tissue>
    </source>
</reference>
<organism evidence="2 3">
    <name type="scientific">Stephania cephalantha</name>
    <dbReference type="NCBI Taxonomy" id="152367"/>
    <lineage>
        <taxon>Eukaryota</taxon>
        <taxon>Viridiplantae</taxon>
        <taxon>Streptophyta</taxon>
        <taxon>Embryophyta</taxon>
        <taxon>Tracheophyta</taxon>
        <taxon>Spermatophyta</taxon>
        <taxon>Magnoliopsida</taxon>
        <taxon>Ranunculales</taxon>
        <taxon>Menispermaceae</taxon>
        <taxon>Menispermoideae</taxon>
        <taxon>Cissampelideae</taxon>
        <taxon>Stephania</taxon>
    </lineage>
</organism>
<dbReference type="AlphaFoldDB" id="A0AAP0KXF1"/>
<protein>
    <submittedName>
        <fullName evidence="2">Uncharacterized protein</fullName>
    </submittedName>
</protein>
<evidence type="ECO:0000313" key="2">
    <source>
        <dbReference type="EMBL" id="KAK9158879.1"/>
    </source>
</evidence>
<feature type="transmembrane region" description="Helical" evidence="1">
    <location>
        <begin position="12"/>
        <end position="31"/>
    </location>
</feature>
<keyword evidence="1" id="KW-1133">Transmembrane helix</keyword>
<accession>A0AAP0KXF1</accession>
<comment type="caution">
    <text evidence="2">The sequence shown here is derived from an EMBL/GenBank/DDBJ whole genome shotgun (WGS) entry which is preliminary data.</text>
</comment>
<proteinExistence type="predicted"/>
<keyword evidence="1" id="KW-0812">Transmembrane</keyword>
<dbReference type="Proteomes" id="UP001419268">
    <property type="component" value="Unassembled WGS sequence"/>
</dbReference>
<keyword evidence="1" id="KW-0472">Membrane</keyword>
<evidence type="ECO:0000256" key="1">
    <source>
        <dbReference type="SAM" id="Phobius"/>
    </source>
</evidence>
<sequence length="97" mass="11135">MLAFSQSSHSSQSLNCVVVNLVFFALIRLTHLKGYDKIKEKPNCYSFLMKLKYYSWSCTIVPAPMDMIKTPLMLHRESEGPRSYKNELQCASQVQAI</sequence>
<dbReference type="EMBL" id="JBBNAG010000002">
    <property type="protein sequence ID" value="KAK9158879.1"/>
    <property type="molecule type" value="Genomic_DNA"/>
</dbReference>
<name>A0AAP0KXF1_9MAGN</name>